<comment type="caution">
    <text evidence="2">The sequence shown here is derived from an EMBL/GenBank/DDBJ whole genome shotgun (WGS) entry which is preliminary data.</text>
</comment>
<dbReference type="Pfam" id="PF13579">
    <property type="entry name" value="Glyco_trans_4_4"/>
    <property type="match status" value="1"/>
</dbReference>
<dbReference type="Gene3D" id="3.40.50.2000">
    <property type="entry name" value="Glycogen Phosphorylase B"/>
    <property type="match status" value="2"/>
</dbReference>
<dbReference type="SUPFAM" id="SSF53756">
    <property type="entry name" value="UDP-Glycosyltransferase/glycogen phosphorylase"/>
    <property type="match status" value="1"/>
</dbReference>
<feature type="domain" description="Glycosyltransferase subfamily 4-like N-terminal" evidence="1">
    <location>
        <begin position="29"/>
        <end position="182"/>
    </location>
</feature>
<dbReference type="Proteomes" id="UP000475582">
    <property type="component" value="Unassembled WGS sequence"/>
</dbReference>
<evidence type="ECO:0000313" key="2">
    <source>
        <dbReference type="EMBL" id="MTV41546.1"/>
    </source>
</evidence>
<sequence length="383" mass="42645">MPSLSIRCTLKILALYPGLNPAFDEVAYALPPLIAHGCQVRVITSQVSALKSSELGNTFEDFGGVEIYRSYADPWKMIALDPASTAEVQRLVAEFQPDLFLVNSPHCLPLLRLLRRHHWLPAVLRLESADPLTLVRRRNYLGFPPLGRVVGRGYWNRYAREVEAIMVNDPPDLHHLVRLGRPDCPVYYAAHCAQQPAGVALAASRDMGQMIYIGSLIRHKNCDAWLRNVPVILEQTPTERFTVIGRGPFQHVLDTLKQRYGARIEHITGVTRVEALQRLSGAGFAYTEATTGWGFLCDAWSTNTPVLCPQSTFGVVPGWTGMMPQTPAALAKTVRRLYDDPDYYQTLQQGGATRYQSEHVAEVVARQYLQILREVAAAGGRAA</sequence>
<dbReference type="AlphaFoldDB" id="A0A6L6PQZ8"/>
<dbReference type="EMBL" id="WNKY01000060">
    <property type="protein sequence ID" value="MTV41546.1"/>
    <property type="molecule type" value="Genomic_DNA"/>
</dbReference>
<keyword evidence="3" id="KW-1185">Reference proteome</keyword>
<organism evidence="2 3">
    <name type="scientific">Duganella radicis</name>
    <dbReference type="NCBI Taxonomy" id="551988"/>
    <lineage>
        <taxon>Bacteria</taxon>
        <taxon>Pseudomonadati</taxon>
        <taxon>Pseudomonadota</taxon>
        <taxon>Betaproteobacteria</taxon>
        <taxon>Burkholderiales</taxon>
        <taxon>Oxalobacteraceae</taxon>
        <taxon>Telluria group</taxon>
        <taxon>Duganella</taxon>
    </lineage>
</organism>
<proteinExistence type="predicted"/>
<dbReference type="InterPro" id="IPR028098">
    <property type="entry name" value="Glyco_trans_4-like_N"/>
</dbReference>
<evidence type="ECO:0000313" key="3">
    <source>
        <dbReference type="Proteomes" id="UP000475582"/>
    </source>
</evidence>
<gene>
    <name evidence="2" type="ORF">GM676_28740</name>
</gene>
<protein>
    <recommendedName>
        <fullName evidence="1">Glycosyltransferase subfamily 4-like N-terminal domain-containing protein</fullName>
    </recommendedName>
</protein>
<dbReference type="GO" id="GO:0016757">
    <property type="term" value="F:glycosyltransferase activity"/>
    <property type="evidence" value="ECO:0007669"/>
    <property type="project" value="UniProtKB-ARBA"/>
</dbReference>
<reference evidence="2 3" key="1">
    <citation type="submission" date="2019-11" db="EMBL/GenBank/DDBJ databases">
        <title>Type strains purchased from KCTC, JCM and DSMZ.</title>
        <authorList>
            <person name="Lu H."/>
        </authorList>
    </citation>
    <scope>NUCLEOTIDE SEQUENCE [LARGE SCALE GENOMIC DNA]</scope>
    <source>
        <strain evidence="2 3">KCTC 22382</strain>
    </source>
</reference>
<accession>A0A6L6PQZ8</accession>
<evidence type="ECO:0000259" key="1">
    <source>
        <dbReference type="Pfam" id="PF13579"/>
    </source>
</evidence>
<name>A0A6L6PQZ8_9BURK</name>